<keyword evidence="6 8" id="KW-0472">Membrane</keyword>
<dbReference type="InterPro" id="IPR007829">
    <property type="entry name" value="TM2"/>
</dbReference>
<feature type="transmembrane region" description="Helical" evidence="8">
    <location>
        <begin position="59"/>
        <end position="76"/>
    </location>
</feature>
<comment type="subcellular location">
    <subcellularLocation>
        <location evidence="1">Membrane</location>
        <topology evidence="1">Multi-pass membrane protein</topology>
    </subcellularLocation>
</comment>
<dbReference type="PANTHER" id="PTHR21016">
    <property type="entry name" value="BETA-AMYLOID BINDING PROTEIN-RELATED"/>
    <property type="match status" value="1"/>
</dbReference>
<keyword evidence="7" id="KW-0325">Glycoprotein</keyword>
<evidence type="ECO:0000256" key="7">
    <source>
        <dbReference type="ARBA" id="ARBA00023180"/>
    </source>
</evidence>
<dbReference type="InterPro" id="IPR050932">
    <property type="entry name" value="TM2D1-3-like"/>
</dbReference>
<keyword evidence="3 8" id="KW-0812">Transmembrane</keyword>
<protein>
    <recommendedName>
        <fullName evidence="9">TM2 domain-containing protein</fullName>
    </recommendedName>
</protein>
<feature type="domain" description="TM2" evidence="9">
    <location>
        <begin position="53"/>
        <end position="89"/>
    </location>
</feature>
<dbReference type="OrthoDB" id="5804096at2759"/>
<name>A0A7J7K1L9_BUGNE</name>
<keyword evidence="4" id="KW-0732">Signal</keyword>
<evidence type="ECO:0000256" key="8">
    <source>
        <dbReference type="SAM" id="Phobius"/>
    </source>
</evidence>
<accession>A0A7J7K1L9</accession>
<evidence type="ECO:0000313" key="11">
    <source>
        <dbReference type="Proteomes" id="UP000593567"/>
    </source>
</evidence>
<proteinExistence type="inferred from homology"/>
<comment type="caution">
    <text evidence="10">The sequence shown here is derived from an EMBL/GenBank/DDBJ whole genome shotgun (WGS) entry which is preliminary data.</text>
</comment>
<evidence type="ECO:0000259" key="9">
    <source>
        <dbReference type="Pfam" id="PF05154"/>
    </source>
</evidence>
<evidence type="ECO:0000256" key="5">
    <source>
        <dbReference type="ARBA" id="ARBA00022989"/>
    </source>
</evidence>
<dbReference type="Pfam" id="PF05154">
    <property type="entry name" value="TM2"/>
    <property type="match status" value="1"/>
</dbReference>
<evidence type="ECO:0000256" key="2">
    <source>
        <dbReference type="ARBA" id="ARBA00008284"/>
    </source>
</evidence>
<dbReference type="EMBL" id="VXIV02001497">
    <property type="protein sequence ID" value="KAF6032530.1"/>
    <property type="molecule type" value="Genomic_DNA"/>
</dbReference>
<evidence type="ECO:0000313" key="10">
    <source>
        <dbReference type="EMBL" id="KAF6032530.1"/>
    </source>
</evidence>
<dbReference type="Proteomes" id="UP000593567">
    <property type="component" value="Unassembled WGS sequence"/>
</dbReference>
<evidence type="ECO:0000256" key="4">
    <source>
        <dbReference type="ARBA" id="ARBA00022729"/>
    </source>
</evidence>
<sequence>MTQECEPAADGTPDAFFTKSSCYPAEGVKCNGKIFDGRTLGFERFTPCKPKGKKSFQTALLLSIFLGMFGVDRFYLGYPALAVHTLISSLSLV</sequence>
<evidence type="ECO:0000256" key="1">
    <source>
        <dbReference type="ARBA" id="ARBA00004141"/>
    </source>
</evidence>
<organism evidence="10 11">
    <name type="scientific">Bugula neritina</name>
    <name type="common">Brown bryozoan</name>
    <name type="synonym">Sertularia neritina</name>
    <dbReference type="NCBI Taxonomy" id="10212"/>
    <lineage>
        <taxon>Eukaryota</taxon>
        <taxon>Metazoa</taxon>
        <taxon>Spiralia</taxon>
        <taxon>Lophotrochozoa</taxon>
        <taxon>Bryozoa</taxon>
        <taxon>Gymnolaemata</taxon>
        <taxon>Cheilostomatida</taxon>
        <taxon>Flustrina</taxon>
        <taxon>Buguloidea</taxon>
        <taxon>Bugulidae</taxon>
        <taxon>Bugula</taxon>
    </lineage>
</organism>
<keyword evidence="5 8" id="KW-1133">Transmembrane helix</keyword>
<dbReference type="PANTHER" id="PTHR21016:SF1">
    <property type="entry name" value="TM2 DOMAIN-CONTAINING PROTEIN 1"/>
    <property type="match status" value="1"/>
</dbReference>
<dbReference type="GO" id="GO:0016020">
    <property type="term" value="C:membrane"/>
    <property type="evidence" value="ECO:0007669"/>
    <property type="project" value="UniProtKB-SubCell"/>
</dbReference>
<gene>
    <name evidence="10" type="ORF">EB796_009131</name>
</gene>
<comment type="similarity">
    <text evidence="2">Belongs to the TM2 family.</text>
</comment>
<keyword evidence="11" id="KW-1185">Reference proteome</keyword>
<reference evidence="10" key="1">
    <citation type="submission" date="2020-06" db="EMBL/GenBank/DDBJ databases">
        <title>Draft genome of Bugula neritina, a colonial animal packing powerful symbionts and potential medicines.</title>
        <authorList>
            <person name="Rayko M."/>
        </authorList>
    </citation>
    <scope>NUCLEOTIDE SEQUENCE [LARGE SCALE GENOMIC DNA]</scope>
    <source>
        <strain evidence="10">Kwan_BN1</strain>
    </source>
</reference>
<evidence type="ECO:0000256" key="3">
    <source>
        <dbReference type="ARBA" id="ARBA00022692"/>
    </source>
</evidence>
<dbReference type="AlphaFoldDB" id="A0A7J7K1L9"/>
<evidence type="ECO:0000256" key="6">
    <source>
        <dbReference type="ARBA" id="ARBA00023136"/>
    </source>
</evidence>